<reference evidence="2 3" key="1">
    <citation type="journal article" date="2016" name="Nat. Commun.">
        <title>Thousands of microbial genomes shed light on interconnected biogeochemical processes in an aquifer system.</title>
        <authorList>
            <person name="Anantharaman K."/>
            <person name="Brown C.T."/>
            <person name="Hug L.A."/>
            <person name="Sharon I."/>
            <person name="Castelle C.J."/>
            <person name="Probst A.J."/>
            <person name="Thomas B.C."/>
            <person name="Singh A."/>
            <person name="Wilkins M.J."/>
            <person name="Karaoz U."/>
            <person name="Brodie E.L."/>
            <person name="Williams K.H."/>
            <person name="Hubbard S.S."/>
            <person name="Banfield J.F."/>
        </authorList>
    </citation>
    <scope>NUCLEOTIDE SEQUENCE [LARGE SCALE GENOMIC DNA]</scope>
</reference>
<feature type="non-terminal residue" evidence="2">
    <location>
        <position position="230"/>
    </location>
</feature>
<dbReference type="Proteomes" id="UP000176867">
    <property type="component" value="Unassembled WGS sequence"/>
</dbReference>
<dbReference type="SUPFAM" id="SSF143422">
    <property type="entry name" value="Transposase IS200-like"/>
    <property type="match status" value="1"/>
</dbReference>
<dbReference type="InterPro" id="IPR036515">
    <property type="entry name" value="Transposase_17_sf"/>
</dbReference>
<evidence type="ECO:0000259" key="1">
    <source>
        <dbReference type="SMART" id="SM01321"/>
    </source>
</evidence>
<organism evidence="2 3">
    <name type="scientific">Candidatus Kaiserbacteria bacterium RIFOXYD1_FULL_47_14</name>
    <dbReference type="NCBI Taxonomy" id="1798533"/>
    <lineage>
        <taxon>Bacteria</taxon>
        <taxon>Candidatus Kaiseribacteriota</taxon>
    </lineage>
</organism>
<dbReference type="PANTHER" id="PTHR34322:SF2">
    <property type="entry name" value="TRANSPOSASE IS200-LIKE DOMAIN-CONTAINING PROTEIN"/>
    <property type="match status" value="1"/>
</dbReference>
<dbReference type="InterPro" id="IPR002686">
    <property type="entry name" value="Transposase_17"/>
</dbReference>
<dbReference type="SMART" id="SM01321">
    <property type="entry name" value="Y1_Tnp"/>
    <property type="match status" value="1"/>
</dbReference>
<dbReference type="GO" id="GO:0006313">
    <property type="term" value="P:DNA transposition"/>
    <property type="evidence" value="ECO:0007669"/>
    <property type="project" value="InterPro"/>
</dbReference>
<protein>
    <recommendedName>
        <fullName evidence="1">Transposase IS200-like domain-containing protein</fullName>
    </recommendedName>
</protein>
<evidence type="ECO:0000313" key="3">
    <source>
        <dbReference type="Proteomes" id="UP000176867"/>
    </source>
</evidence>
<dbReference type="GO" id="GO:0004803">
    <property type="term" value="F:transposase activity"/>
    <property type="evidence" value="ECO:0007669"/>
    <property type="project" value="InterPro"/>
</dbReference>
<name>A0A1F6G5I5_9BACT</name>
<gene>
    <name evidence="2" type="ORF">A2609_01465</name>
</gene>
<dbReference type="Pfam" id="PF01797">
    <property type="entry name" value="Y1_Tnp"/>
    <property type="match status" value="1"/>
</dbReference>
<proteinExistence type="predicted"/>
<dbReference type="PANTHER" id="PTHR34322">
    <property type="entry name" value="TRANSPOSASE, Y1_TNP DOMAIN-CONTAINING"/>
    <property type="match status" value="1"/>
</dbReference>
<dbReference type="Gene3D" id="3.30.70.1290">
    <property type="entry name" value="Transposase IS200-like"/>
    <property type="match status" value="1"/>
</dbReference>
<comment type="caution">
    <text evidence="2">The sequence shown here is derived from an EMBL/GenBank/DDBJ whole genome shotgun (WGS) entry which is preliminary data.</text>
</comment>
<accession>A0A1F6G5I5</accession>
<feature type="domain" description="Transposase IS200-like" evidence="1">
    <location>
        <begin position="7"/>
        <end position="151"/>
    </location>
</feature>
<dbReference type="EMBL" id="MFMU01000009">
    <property type="protein sequence ID" value="OGG93342.1"/>
    <property type="molecule type" value="Genomic_DNA"/>
</dbReference>
<dbReference type="GO" id="GO:0003677">
    <property type="term" value="F:DNA binding"/>
    <property type="evidence" value="ECO:0007669"/>
    <property type="project" value="InterPro"/>
</dbReference>
<evidence type="ECO:0000313" key="2">
    <source>
        <dbReference type="EMBL" id="OGG93342.1"/>
    </source>
</evidence>
<dbReference type="AlphaFoldDB" id="A0A1F6G5I5"/>
<sequence>MRQQDLDIGSYVHVVKRGTRGLPIVRDESDRFRFLLMITHFNDCFSSLNWYRDLQDDGLQNSLTRPQHWPTQDWLVDIVAFSLVENHFHLLLKERVHGGIARFMQRIGTGMAKRFNERYKEFGSLFQGGYRGKIIQDDDYFRYVSVYIQVKNAFDVHPKGYHWASNNFDEAYDWACRFPYTSLGDYSGTFERPTIHKEFLASLYTSDEYRKFAQDVILGRTLSDTNIETN</sequence>